<feature type="domain" description="EAL" evidence="11">
    <location>
        <begin position="259"/>
        <end position="511"/>
    </location>
</feature>
<dbReference type="EMBL" id="NISJ01000024">
    <property type="protein sequence ID" value="OWQ88990.1"/>
    <property type="molecule type" value="Genomic_DNA"/>
</dbReference>
<protein>
    <recommendedName>
        <fullName evidence="2">cyclic-guanylate-specific phosphodiesterase</fullName>
        <ecNumber evidence="2">3.1.4.52</ecNumber>
    </recommendedName>
</protein>
<dbReference type="PANTHER" id="PTHR33121:SF79">
    <property type="entry name" value="CYCLIC DI-GMP PHOSPHODIESTERASE PDED-RELATED"/>
    <property type="match status" value="1"/>
</dbReference>
<dbReference type="EC" id="3.1.4.52" evidence="2"/>
<evidence type="ECO:0000256" key="8">
    <source>
        <dbReference type="ARBA" id="ARBA00023136"/>
    </source>
</evidence>
<dbReference type="GO" id="GO:0071111">
    <property type="term" value="F:cyclic-guanylate-specific phosphodiesterase activity"/>
    <property type="evidence" value="ECO:0007669"/>
    <property type="project" value="UniProtKB-EC"/>
</dbReference>
<dbReference type="InterPro" id="IPR050706">
    <property type="entry name" value="Cyclic-di-GMP_PDE-like"/>
</dbReference>
<dbReference type="Gene3D" id="3.20.20.450">
    <property type="entry name" value="EAL domain"/>
    <property type="match status" value="1"/>
</dbReference>
<evidence type="ECO:0000256" key="10">
    <source>
        <dbReference type="SAM" id="Phobius"/>
    </source>
</evidence>
<dbReference type="CDD" id="cd01948">
    <property type="entry name" value="EAL"/>
    <property type="match status" value="1"/>
</dbReference>
<evidence type="ECO:0000256" key="4">
    <source>
        <dbReference type="ARBA" id="ARBA00022636"/>
    </source>
</evidence>
<dbReference type="PANTHER" id="PTHR33121">
    <property type="entry name" value="CYCLIC DI-GMP PHOSPHODIESTERASE PDEF"/>
    <property type="match status" value="1"/>
</dbReference>
<proteinExistence type="predicted"/>
<comment type="subcellular location">
    <subcellularLocation>
        <location evidence="1">Cell membrane</location>
        <topology evidence="1">Multi-pass membrane protein</topology>
    </subcellularLocation>
</comment>
<keyword evidence="4" id="KW-0973">c-di-GMP</keyword>
<accession>A0A246J8X6</accession>
<dbReference type="InterPro" id="IPR024744">
    <property type="entry name" value="CSS-motif_dom"/>
</dbReference>
<dbReference type="Proteomes" id="UP000197097">
    <property type="component" value="Unassembled WGS sequence"/>
</dbReference>
<organism evidence="12 13">
    <name type="scientific">Sphingopyxis witflariensis</name>
    <dbReference type="NCBI Taxonomy" id="173675"/>
    <lineage>
        <taxon>Bacteria</taxon>
        <taxon>Pseudomonadati</taxon>
        <taxon>Pseudomonadota</taxon>
        <taxon>Alphaproteobacteria</taxon>
        <taxon>Sphingomonadales</taxon>
        <taxon>Sphingomonadaceae</taxon>
        <taxon>Sphingopyxis</taxon>
    </lineage>
</organism>
<dbReference type="GO" id="GO:0005886">
    <property type="term" value="C:plasma membrane"/>
    <property type="evidence" value="ECO:0007669"/>
    <property type="project" value="UniProtKB-SubCell"/>
</dbReference>
<name>A0A246J8X6_9SPHN</name>
<dbReference type="Pfam" id="PF12792">
    <property type="entry name" value="CSS-motif"/>
    <property type="match status" value="1"/>
</dbReference>
<reference evidence="12 13" key="1">
    <citation type="journal article" date="2002" name="Int. J. Syst. Evol. Microbiol.">
        <title>Sphingopyxis witflariensis sp. nov., isolated from activated sludge.</title>
        <authorList>
            <person name="Kampfer P."/>
            <person name="Witzenberger R."/>
            <person name="Denner E.B."/>
            <person name="Busse H.J."/>
            <person name="Neef A."/>
        </authorList>
    </citation>
    <scope>NUCLEOTIDE SEQUENCE [LARGE SCALE GENOMIC DNA]</scope>
    <source>
        <strain evidence="12 13">DSM 14551</strain>
    </source>
</reference>
<dbReference type="InterPro" id="IPR001633">
    <property type="entry name" value="EAL_dom"/>
</dbReference>
<sequence>MQRRTILILAACLAICAGIAPLVAIAYLSQTRATQAEQQHLAEYAQWTLKRANITLTEAEDALRQLKGAHGCTPAHIVRMRRLTIDARSVDEIGHYQGGRLTCTSWGQVQAVVPESAPHERLANGLGLYLHVKPRITRGSEMLVLSDGAHNVLIQPQRMDVLLDSHITVGVATGQGRLVALSGKADPRLVERLTRTAESGTDEHHLFAVARTPNFIAFAISDQSAVQDHLGNELRLLIPVGLFVSAILIGVVAWVSRDRLSPQKELARAIRRREFVVHYQPIIELSTDLCVGAEALIRWCGPDGKWIAPDSFLSLAEETGLVAGITDLLIEHVVEDLTQMLTAERSVHIAINIAASDMESGRFLPVLKAALARSGVAPSQIWLEATERGFMDAEAARRTIEAARAEGHMVAVDDFGTGYSSLSLLETLPLDALKIDRSFVAAIGKNTATSIVTPHIIDMAHSLKFNIVAEGVETAEQEDYLRKAGVQFVQGWLYAKALPADAFVAYYRKRNGGKISPFLKLPP</sequence>
<keyword evidence="7 10" id="KW-1133">Transmembrane helix</keyword>
<evidence type="ECO:0000313" key="13">
    <source>
        <dbReference type="Proteomes" id="UP000197097"/>
    </source>
</evidence>
<dbReference type="SMART" id="SM00052">
    <property type="entry name" value="EAL"/>
    <property type="match status" value="1"/>
</dbReference>
<keyword evidence="13" id="KW-1185">Reference proteome</keyword>
<evidence type="ECO:0000313" key="12">
    <source>
        <dbReference type="EMBL" id="OWQ88990.1"/>
    </source>
</evidence>
<keyword evidence="8 10" id="KW-0472">Membrane</keyword>
<dbReference type="InterPro" id="IPR035919">
    <property type="entry name" value="EAL_sf"/>
</dbReference>
<keyword evidence="5 10" id="KW-0812">Transmembrane</keyword>
<evidence type="ECO:0000256" key="1">
    <source>
        <dbReference type="ARBA" id="ARBA00004651"/>
    </source>
</evidence>
<dbReference type="SUPFAM" id="SSF141868">
    <property type="entry name" value="EAL domain-like"/>
    <property type="match status" value="1"/>
</dbReference>
<comment type="caution">
    <text evidence="12">The sequence shown here is derived from an EMBL/GenBank/DDBJ whole genome shotgun (WGS) entry which is preliminary data.</text>
</comment>
<keyword evidence="3" id="KW-1003">Cell membrane</keyword>
<dbReference type="OrthoDB" id="9814202at2"/>
<evidence type="ECO:0000256" key="6">
    <source>
        <dbReference type="ARBA" id="ARBA00022801"/>
    </source>
</evidence>
<evidence type="ECO:0000259" key="11">
    <source>
        <dbReference type="PROSITE" id="PS50883"/>
    </source>
</evidence>
<dbReference type="AlphaFoldDB" id="A0A246J8X6"/>
<dbReference type="PROSITE" id="PS50883">
    <property type="entry name" value="EAL"/>
    <property type="match status" value="1"/>
</dbReference>
<evidence type="ECO:0000256" key="9">
    <source>
        <dbReference type="ARBA" id="ARBA00034290"/>
    </source>
</evidence>
<evidence type="ECO:0000256" key="5">
    <source>
        <dbReference type="ARBA" id="ARBA00022692"/>
    </source>
</evidence>
<feature type="transmembrane region" description="Helical" evidence="10">
    <location>
        <begin position="236"/>
        <end position="255"/>
    </location>
</feature>
<evidence type="ECO:0000256" key="2">
    <source>
        <dbReference type="ARBA" id="ARBA00012282"/>
    </source>
</evidence>
<dbReference type="Pfam" id="PF00563">
    <property type="entry name" value="EAL"/>
    <property type="match status" value="1"/>
</dbReference>
<comment type="catalytic activity">
    <reaction evidence="9">
        <text>3',3'-c-di-GMP + H2O = 5'-phosphoguanylyl(3'-&gt;5')guanosine + H(+)</text>
        <dbReference type="Rhea" id="RHEA:24902"/>
        <dbReference type="ChEBI" id="CHEBI:15377"/>
        <dbReference type="ChEBI" id="CHEBI:15378"/>
        <dbReference type="ChEBI" id="CHEBI:58754"/>
        <dbReference type="ChEBI" id="CHEBI:58805"/>
        <dbReference type="EC" id="3.1.4.52"/>
    </reaction>
</comment>
<evidence type="ECO:0000256" key="3">
    <source>
        <dbReference type="ARBA" id="ARBA00022475"/>
    </source>
</evidence>
<gene>
    <name evidence="12" type="ORF">CDQ91_20590</name>
</gene>
<keyword evidence="6" id="KW-0378">Hydrolase</keyword>
<evidence type="ECO:0000256" key="7">
    <source>
        <dbReference type="ARBA" id="ARBA00022989"/>
    </source>
</evidence>
<dbReference type="RefSeq" id="WP_088474589.1">
    <property type="nucleotide sequence ID" value="NZ_NISJ01000024.1"/>
</dbReference>